<feature type="compositionally biased region" description="Polar residues" evidence="1">
    <location>
        <begin position="64"/>
        <end position="81"/>
    </location>
</feature>
<proteinExistence type="predicted"/>
<sequence length="103" mass="11330">MWGLVKITNDKEILEMAKSVKSTREVDLFLQLSMPKKNLSWSQPIPKTNVGGPSGTKPLPTEVGPSNSNPVVLSSDDNVSSKYGLEDDNGDCYWDYYGDDAFA</sequence>
<dbReference type="InParanoid" id="A0A2P5EJ71"/>
<name>A0A2P5EJ71_TREOI</name>
<reference evidence="3" key="1">
    <citation type="submission" date="2016-06" db="EMBL/GenBank/DDBJ databases">
        <title>Parallel loss of symbiosis genes in relatives of nitrogen-fixing non-legume Parasponia.</title>
        <authorList>
            <person name="Van Velzen R."/>
            <person name="Holmer R."/>
            <person name="Bu F."/>
            <person name="Rutten L."/>
            <person name="Van Zeijl A."/>
            <person name="Liu W."/>
            <person name="Santuari L."/>
            <person name="Cao Q."/>
            <person name="Sharma T."/>
            <person name="Shen D."/>
            <person name="Roswanjaya Y."/>
            <person name="Wardhani T."/>
            <person name="Kalhor M.S."/>
            <person name="Jansen J."/>
            <person name="Van den Hoogen J."/>
            <person name="Gungor B."/>
            <person name="Hartog M."/>
            <person name="Hontelez J."/>
            <person name="Verver J."/>
            <person name="Yang W.-C."/>
            <person name="Schijlen E."/>
            <person name="Repin R."/>
            <person name="Schilthuizen M."/>
            <person name="Schranz E."/>
            <person name="Heidstra R."/>
            <person name="Miyata K."/>
            <person name="Fedorova E."/>
            <person name="Kohlen W."/>
            <person name="Bisseling T."/>
            <person name="Smit S."/>
            <person name="Geurts R."/>
        </authorList>
    </citation>
    <scope>NUCLEOTIDE SEQUENCE [LARGE SCALE GENOMIC DNA]</scope>
    <source>
        <strain evidence="3">cv. RG33-2</strain>
    </source>
</reference>
<accession>A0A2P5EJ71</accession>
<evidence type="ECO:0000313" key="3">
    <source>
        <dbReference type="Proteomes" id="UP000237000"/>
    </source>
</evidence>
<evidence type="ECO:0000256" key="1">
    <source>
        <dbReference type="SAM" id="MobiDB-lite"/>
    </source>
</evidence>
<feature type="region of interest" description="Disordered" evidence="1">
    <location>
        <begin position="40"/>
        <end position="84"/>
    </location>
</feature>
<keyword evidence="3" id="KW-1185">Reference proteome</keyword>
<dbReference type="AlphaFoldDB" id="A0A2P5EJ71"/>
<organism evidence="2 3">
    <name type="scientific">Trema orientale</name>
    <name type="common">Charcoal tree</name>
    <name type="synonym">Celtis orientalis</name>
    <dbReference type="NCBI Taxonomy" id="63057"/>
    <lineage>
        <taxon>Eukaryota</taxon>
        <taxon>Viridiplantae</taxon>
        <taxon>Streptophyta</taxon>
        <taxon>Embryophyta</taxon>
        <taxon>Tracheophyta</taxon>
        <taxon>Spermatophyta</taxon>
        <taxon>Magnoliopsida</taxon>
        <taxon>eudicotyledons</taxon>
        <taxon>Gunneridae</taxon>
        <taxon>Pentapetalae</taxon>
        <taxon>rosids</taxon>
        <taxon>fabids</taxon>
        <taxon>Rosales</taxon>
        <taxon>Cannabaceae</taxon>
        <taxon>Trema</taxon>
    </lineage>
</organism>
<evidence type="ECO:0000313" key="2">
    <source>
        <dbReference type="EMBL" id="PON85584.1"/>
    </source>
</evidence>
<dbReference type="EMBL" id="JXTC01000145">
    <property type="protein sequence ID" value="PON85584.1"/>
    <property type="molecule type" value="Genomic_DNA"/>
</dbReference>
<dbReference type="Proteomes" id="UP000237000">
    <property type="component" value="Unassembled WGS sequence"/>
</dbReference>
<gene>
    <name evidence="2" type="ORF">TorRG33x02_185860</name>
</gene>
<protein>
    <submittedName>
        <fullName evidence="2">Uncharacterized protein</fullName>
    </submittedName>
</protein>
<comment type="caution">
    <text evidence="2">The sequence shown here is derived from an EMBL/GenBank/DDBJ whole genome shotgun (WGS) entry which is preliminary data.</text>
</comment>